<keyword evidence="3" id="KW-0732">Signal</keyword>
<dbReference type="Pfam" id="PF00386">
    <property type="entry name" value="C1q"/>
    <property type="match status" value="1"/>
</dbReference>
<evidence type="ECO:0000256" key="4">
    <source>
        <dbReference type="SAM" id="Coils"/>
    </source>
</evidence>
<keyword evidence="4" id="KW-0175">Coiled coil</keyword>
<dbReference type="PANTHER" id="PTHR22923:SF102">
    <property type="entry name" value="CEREBELLIN 13-RELATED"/>
    <property type="match status" value="1"/>
</dbReference>
<keyword evidence="2" id="KW-0964">Secreted</keyword>
<comment type="subcellular location">
    <subcellularLocation>
        <location evidence="1">Secreted</location>
    </subcellularLocation>
</comment>
<dbReference type="Ensembl" id="ENSAMXT00005039929.1">
    <property type="protein sequence ID" value="ENSAMXP00005036620.1"/>
    <property type="gene ID" value="ENSAMXG00005017478.1"/>
</dbReference>
<evidence type="ECO:0000313" key="6">
    <source>
        <dbReference type="Ensembl" id="ENSAMXP00005036620.1"/>
    </source>
</evidence>
<dbReference type="OrthoDB" id="6154955at2759"/>
<dbReference type="SMART" id="SM00110">
    <property type="entry name" value="C1Q"/>
    <property type="match status" value="1"/>
</dbReference>
<dbReference type="AlphaFoldDB" id="A0A8B9KI70"/>
<dbReference type="InterPro" id="IPR050822">
    <property type="entry name" value="Cerebellin_Synaptic_Org"/>
</dbReference>
<dbReference type="GO" id="GO:0005576">
    <property type="term" value="C:extracellular region"/>
    <property type="evidence" value="ECO:0007669"/>
    <property type="project" value="UniProtKB-SubCell"/>
</dbReference>
<evidence type="ECO:0000256" key="2">
    <source>
        <dbReference type="ARBA" id="ARBA00022525"/>
    </source>
</evidence>
<feature type="coiled-coil region" evidence="4">
    <location>
        <begin position="27"/>
        <end position="76"/>
    </location>
</feature>
<evidence type="ECO:0000256" key="1">
    <source>
        <dbReference type="ARBA" id="ARBA00004613"/>
    </source>
</evidence>
<sequence>IKGNQPETLLTLLTDQTTSQPDVWTELRELRNMVVEQRVQLASAESTVQSDVSAELRQLRDMVVEQKVKLQQIEELKKENAGKPTDYGTPKQQTVTFKFELTNHFFIYRVSKSHRTEDIFFLFADTPKVAFSFGTGISGSHGPLSTDSILVLNREITNIGNAFSPITGVFTAPVRGVYYFRYTMSGHSSAHWTTVRLMKNQRSIVVATKPPKGTHDYAASGATLLLEKGDLVYLRLPANSQFWDDQNNHFSFSGFLLFTM</sequence>
<dbReference type="PRINTS" id="PR00007">
    <property type="entry name" value="COMPLEMNTC1Q"/>
</dbReference>
<evidence type="ECO:0000259" key="5">
    <source>
        <dbReference type="PROSITE" id="PS50871"/>
    </source>
</evidence>
<evidence type="ECO:0000256" key="3">
    <source>
        <dbReference type="ARBA" id="ARBA00022729"/>
    </source>
</evidence>
<evidence type="ECO:0000313" key="7">
    <source>
        <dbReference type="Proteomes" id="UP000694621"/>
    </source>
</evidence>
<name>A0A8B9KI70_ASTMX</name>
<organism evidence="6 7">
    <name type="scientific">Astyanax mexicanus</name>
    <name type="common">Blind cave fish</name>
    <name type="synonym">Astyanax fasciatus mexicanus</name>
    <dbReference type="NCBI Taxonomy" id="7994"/>
    <lineage>
        <taxon>Eukaryota</taxon>
        <taxon>Metazoa</taxon>
        <taxon>Chordata</taxon>
        <taxon>Craniata</taxon>
        <taxon>Vertebrata</taxon>
        <taxon>Euteleostomi</taxon>
        <taxon>Actinopterygii</taxon>
        <taxon>Neopterygii</taxon>
        <taxon>Teleostei</taxon>
        <taxon>Ostariophysi</taxon>
        <taxon>Characiformes</taxon>
        <taxon>Characoidei</taxon>
        <taxon>Acestrorhamphidae</taxon>
        <taxon>Acestrorhamphinae</taxon>
        <taxon>Astyanax</taxon>
    </lineage>
</organism>
<dbReference type="PROSITE" id="PS50871">
    <property type="entry name" value="C1Q"/>
    <property type="match status" value="1"/>
</dbReference>
<dbReference type="SUPFAM" id="SSF49842">
    <property type="entry name" value="TNF-like"/>
    <property type="match status" value="1"/>
</dbReference>
<dbReference type="PANTHER" id="PTHR22923">
    <property type="entry name" value="CEREBELLIN-RELATED"/>
    <property type="match status" value="1"/>
</dbReference>
<accession>A0A8B9KI70</accession>
<proteinExistence type="predicted"/>
<dbReference type="Proteomes" id="UP000694621">
    <property type="component" value="Unplaced"/>
</dbReference>
<protein>
    <recommendedName>
        <fullName evidence="5">C1q domain-containing protein</fullName>
    </recommendedName>
</protein>
<feature type="domain" description="C1q" evidence="5">
    <location>
        <begin position="124"/>
        <end position="260"/>
    </location>
</feature>
<reference evidence="6" key="1">
    <citation type="submission" date="2025-08" db="UniProtKB">
        <authorList>
            <consortium name="Ensembl"/>
        </authorList>
    </citation>
    <scope>IDENTIFICATION</scope>
</reference>
<dbReference type="Gene3D" id="2.60.120.40">
    <property type="match status" value="1"/>
</dbReference>
<dbReference type="InterPro" id="IPR008983">
    <property type="entry name" value="Tumour_necrosis_fac-like_dom"/>
</dbReference>
<dbReference type="InterPro" id="IPR001073">
    <property type="entry name" value="C1q_dom"/>
</dbReference>